<feature type="domain" description="Ricin B lectin" evidence="1">
    <location>
        <begin position="29"/>
        <end position="151"/>
    </location>
</feature>
<dbReference type="PROSITE" id="PS50231">
    <property type="entry name" value="RICIN_B_LECTIN"/>
    <property type="match status" value="1"/>
</dbReference>
<evidence type="ECO:0000313" key="2">
    <source>
        <dbReference type="EMBL" id="AEW67356.1"/>
    </source>
</evidence>
<organism evidence="2">
    <name type="scientific">Coptotermes formosanus</name>
    <name type="common">Formosan subterranean termite</name>
    <dbReference type="NCBI Taxonomy" id="36987"/>
    <lineage>
        <taxon>Eukaryota</taxon>
        <taxon>Metazoa</taxon>
        <taxon>Ecdysozoa</taxon>
        <taxon>Arthropoda</taxon>
        <taxon>Hexapoda</taxon>
        <taxon>Insecta</taxon>
        <taxon>Pterygota</taxon>
        <taxon>Neoptera</taxon>
        <taxon>Polyneoptera</taxon>
        <taxon>Dictyoptera</taxon>
        <taxon>Blattodea</taxon>
        <taxon>Blattoidea</taxon>
        <taxon>Termitoidae</taxon>
        <taxon>Rhinotermitidae</taxon>
        <taxon>Coptotermes</taxon>
    </lineage>
</organism>
<accession>G9I462</accession>
<dbReference type="EMBL" id="JN565074">
    <property type="protein sequence ID" value="AEW67356.1"/>
    <property type="molecule type" value="mRNA"/>
</dbReference>
<dbReference type="InterPro" id="IPR000772">
    <property type="entry name" value="Ricin_B_lectin"/>
</dbReference>
<protein>
    <submittedName>
        <fullName evidence="2">Carbohydrate binding module</fullName>
    </submittedName>
</protein>
<dbReference type="AlphaFoldDB" id="G9I462"/>
<dbReference type="Gene3D" id="2.80.10.50">
    <property type="match status" value="1"/>
</dbReference>
<name>G9I462_COPFO</name>
<dbReference type="SMART" id="SM00458">
    <property type="entry name" value="RICIN"/>
    <property type="match status" value="1"/>
</dbReference>
<evidence type="ECO:0000259" key="1">
    <source>
        <dbReference type="SMART" id="SM00458"/>
    </source>
</evidence>
<dbReference type="Pfam" id="PF00652">
    <property type="entry name" value="Ricin_B_lectin"/>
    <property type="match status" value="1"/>
</dbReference>
<reference evidence="2" key="1">
    <citation type="journal article" date="2012" name="Insect Mol. Biol.">
        <title>Carbohydrate-active enzymes revealed in Coptotermes formosanus (Isoptera: Rhinotermitidae) transcriptome.</title>
        <authorList>
            <person name="Zhang D."/>
            <person name="Lax A.R."/>
            <person name="Henrissat B."/>
            <person name="Coutinho P."/>
            <person name="Katiya N."/>
            <person name="Nierman W.C."/>
            <person name="Fedorova N."/>
        </authorList>
    </citation>
    <scope>NUCLEOTIDE SEQUENCE</scope>
</reference>
<feature type="non-terminal residue" evidence="2">
    <location>
        <position position="1"/>
    </location>
</feature>
<dbReference type="SUPFAM" id="SSF50370">
    <property type="entry name" value="Ricin B-like lectins"/>
    <property type="match status" value="1"/>
</dbReference>
<proteinExistence type="evidence at transcript level"/>
<dbReference type="InterPro" id="IPR035992">
    <property type="entry name" value="Ricin_B-like_lectins"/>
</dbReference>
<sequence>VRNDIITASDVRLAASKTVILKRWIFKSEMAFYIQSVDSGFYLDVKGEHEAEGAEVIMYAFHGKRNQQWKYSNGMIFSKLNNFVLDVGMNDKIIMVEPNGTEKQKWYFDDDFTIRNEQGMVLDIPKGSKEAGTPVIAFKKHGGPNQKFRIVPINKIK</sequence>